<dbReference type="GO" id="GO:0048513">
    <property type="term" value="P:animal organ development"/>
    <property type="evidence" value="ECO:0007669"/>
    <property type="project" value="UniProtKB-ARBA"/>
</dbReference>
<evidence type="ECO:0000256" key="19">
    <source>
        <dbReference type="ARBA" id="ARBA00077594"/>
    </source>
</evidence>
<feature type="compositionally biased region" description="Low complexity" evidence="23">
    <location>
        <begin position="713"/>
        <end position="723"/>
    </location>
</feature>
<dbReference type="SMART" id="SM00320">
    <property type="entry name" value="WD40"/>
    <property type="match status" value="4"/>
</dbReference>
<dbReference type="InterPro" id="IPR036322">
    <property type="entry name" value="WD40_repeat_dom_sf"/>
</dbReference>
<keyword evidence="11" id="KW-0539">Nucleus</keyword>
<dbReference type="Gene3D" id="3.40.50.10470">
    <property type="entry name" value="Translation initiation factor eif-2b, domain 2"/>
    <property type="match status" value="1"/>
</dbReference>
<evidence type="ECO:0000256" key="20">
    <source>
        <dbReference type="ARBA" id="ARBA00080928"/>
    </source>
</evidence>
<feature type="compositionally biased region" description="Basic residues" evidence="23">
    <location>
        <begin position="41"/>
        <end position="51"/>
    </location>
</feature>
<feature type="compositionally biased region" description="Polar residues" evidence="23">
    <location>
        <begin position="780"/>
        <end position="793"/>
    </location>
</feature>
<dbReference type="Pfam" id="PF01008">
    <property type="entry name" value="IF-2B"/>
    <property type="match status" value="1"/>
</dbReference>
<keyword evidence="10" id="KW-0804">Transcription</keyword>
<dbReference type="InterPro" id="IPR001680">
    <property type="entry name" value="WD40_rpt"/>
</dbReference>
<reference evidence="24 25" key="1">
    <citation type="submission" date="2013-11" db="EMBL/GenBank/DDBJ databases">
        <title>The Damaraland mole rat (Fukomys damarensis) genome and evolution of African mole rats.</title>
        <authorList>
            <person name="Gladyshev V.N."/>
            <person name="Fang X."/>
        </authorList>
    </citation>
    <scope>NUCLEOTIDE SEQUENCE [LARGE SCALE GENOMIC DNA]</scope>
    <source>
        <tissue evidence="24">Liver</tissue>
    </source>
</reference>
<proteinExistence type="inferred from homology"/>
<dbReference type="InterPro" id="IPR019775">
    <property type="entry name" value="WD40_repeat_CS"/>
</dbReference>
<feature type="region of interest" description="Disordered" evidence="23">
    <location>
        <begin position="1327"/>
        <end position="1347"/>
    </location>
</feature>
<evidence type="ECO:0000256" key="1">
    <source>
        <dbReference type="ARBA" id="ARBA00004123"/>
    </source>
</evidence>
<accession>A0A091CZI5</accession>
<evidence type="ECO:0000256" key="12">
    <source>
        <dbReference type="ARBA" id="ARBA00043898"/>
    </source>
</evidence>
<feature type="compositionally biased region" description="Basic and acidic residues" evidence="23">
    <location>
        <begin position="31"/>
        <end position="40"/>
    </location>
</feature>
<dbReference type="PROSITE" id="PS50294">
    <property type="entry name" value="WD_REPEATS_REGION"/>
    <property type="match status" value="1"/>
</dbReference>
<dbReference type="Pfam" id="PF00400">
    <property type="entry name" value="WD40"/>
    <property type="match status" value="1"/>
</dbReference>
<comment type="subunit">
    <text evidence="15">Component of the translation initiation factor 2B (eIF2B) complex which is a heterodecamer of two sets of five different subunits: alpha, beta, gamma, delta and epsilon. Subunits alpha, beta and delta comprise a regulatory subcomplex and subunits epsilon and gamma comprise a catalytic subcomplex. Within the complex, the hexameric regulatory complex resides at the center, with the two heterodimeric catalytic subcomplexes bound on opposite sides.</text>
</comment>
<evidence type="ECO:0000256" key="6">
    <source>
        <dbReference type="ARBA" id="ARBA00022553"/>
    </source>
</evidence>
<dbReference type="Gene3D" id="2.130.10.10">
    <property type="entry name" value="YVTN repeat-like/Quinoprotein amine dehydrogenase"/>
    <property type="match status" value="1"/>
</dbReference>
<name>A0A091CZI5_FUKDA</name>
<dbReference type="GO" id="GO:0007417">
    <property type="term" value="P:central nervous system development"/>
    <property type="evidence" value="ECO:0007669"/>
    <property type="project" value="UniProtKB-ARBA"/>
</dbReference>
<feature type="region of interest" description="Disordered" evidence="23">
    <location>
        <begin position="1450"/>
        <end position="1473"/>
    </location>
</feature>
<evidence type="ECO:0000313" key="25">
    <source>
        <dbReference type="Proteomes" id="UP000028990"/>
    </source>
</evidence>
<feature type="region of interest" description="Disordered" evidence="23">
    <location>
        <begin position="640"/>
        <end position="752"/>
    </location>
</feature>
<comment type="function">
    <text evidence="16">Required for RNA polymerase III-mediated transcription. Component of TFIIIC that initiates transcription complex assembly on tRNA and is required for transcription of 5S rRNA and other stable nuclear and cytoplasmic RNAs. May play a direct role in stabilizing interactions of TFIIIC2 with TFIIIC1.</text>
</comment>
<evidence type="ECO:0000256" key="17">
    <source>
        <dbReference type="ARBA" id="ARBA00063334"/>
    </source>
</evidence>
<keyword evidence="5" id="KW-0396">Initiation factor</keyword>
<evidence type="ECO:0000256" key="14">
    <source>
        <dbReference type="ARBA" id="ARBA00044356"/>
    </source>
</evidence>
<dbReference type="EMBL" id="KN123775">
    <property type="protein sequence ID" value="KFO23340.1"/>
    <property type="molecule type" value="Genomic_DNA"/>
</dbReference>
<feature type="compositionally biased region" description="Basic and acidic residues" evidence="23">
    <location>
        <begin position="143"/>
        <end position="173"/>
    </location>
</feature>
<sequence length="1473" mass="161965">MAAVAVAVREDSGSGMKAELSPRPGVVGREMTQEEKLQLRKEKKQQKKKRKEEKGAEPEAVSAVTAAHCQGPVRELPGPSRQLEGAPGEKAAASRSKAELRAERRAKQEAERALKQARKGEQGGTPPQACPSTAGETPSGVKRLPEHTQVDDPTHLRSLIKKPERQQVPTRKDYGSKVSLFSHLPQYSRQNSLTQDMSIPSSVIHPAMVRLGLQYSQGLVSGSNARCIALLRALQQVIQDYTTPPNEELSRDLVNKLKPYISFLTQCRPLSASMYNAIKFLNKEITAVSSSTREEEAKSELGAAIDRYVQEKIVLAAQAISRFAYKKISNGDVILVYGCSSLVSRILQEAWNEGRRFRVVVVDSRPWLEGRHMLRSLVHAGVPASYLLIPAASYVLPEVSKVLLGAHALLANGSVMSRVGTAQLALVARAHNVPVLVCCETYKFCERVQTDAFVSNELDDPDDLRCMRGDHVALANWQNHPSLRLLNLVYDVTPPELVDLVITELGMIPCSSVPVVLRVKSSDHYCWSLSPLDRDSDVGFHKLVGEFLVGRLGEHSVFPEVVGQIAVCLGDGIQGEAGPVGSMTVVDSPGQEVLNQLGVKAPSETTSMEASIEMSLPTPLPGFEDSADKRKLPLEQESLSRLEQQDLSSEMSKVSNPRASKPARKRGSRTRKGPKRPQQHKAPSAPLVPGLLDQSNPLSTPMPKKRSQKSKGDLLLLKLSKGLDQPESPPSKRPPEDFETPPGERPRRRAAQVALVYLQELAEELSSTLPAPVTCPKSPKASSPTKLKRTPQQAACHGGEEDAPAQDEDFVLQVEAEDGAESEAPSEGLSDPEPPVPRITPRGSTSGKQKPHCRGVAPNGLPNYIMAPVWKCLHLTKDLREEKHSLWEFAEWIPLAWKWHLLSELEAAPYLPQEEKSPLFSVQREGLSEDGTLYRINRFSSVTAHPERWDVSFFTGGPLWALDWCPVPEGSAASQYVALFSSPDMNETHPLSQLHSGPGLLQLWGLGTLQPESCSGNRAHFVYGIACDHGCIWDLKFCPSGAWELPGTFRKAPLLPRLGLLALACSDGKVLLFSLPHPEALLAQQPPDAMKPAIYKVQCVATLQVGSVQASDPSECGQCLSLAWMPTRPHHHLAAGYYNGMVVFWNLPSNSPLLRIRLSDGSLKLYPFQCFLAHDQAVRTLQWCKANSHFLVSAGSDRKIKFWDLRRPYEPINSIKRFLSTELAWLLPYNGVTVAQDNCYASYGLCGIHYIDAGYLGFKAYFTAPRKGTVWSLSGSDWLGTIAAGDISGELIAAILPDMASNPINVKRPAERRFPIYKADLVPYQDNPEGQDHSSASSGAPDPPKARTYAETVNHHYLLFQDTDLGSFHNLLHREPMLRMQEGEGHSQLCLDRLQLEAIHKVRFSPNLDSYGWLVSGGQSGLVRIHFIRGLTSPLGHRMQLESQAHFSAMFQPSSPTKGPSFPPASHRLLSNP</sequence>
<dbReference type="InterPro" id="IPR042529">
    <property type="entry name" value="IF_2B-like_C"/>
</dbReference>
<dbReference type="GO" id="GO:0005634">
    <property type="term" value="C:nucleus"/>
    <property type="evidence" value="ECO:0007669"/>
    <property type="project" value="UniProtKB-SubCell"/>
</dbReference>
<evidence type="ECO:0000256" key="9">
    <source>
        <dbReference type="ARBA" id="ARBA00022917"/>
    </source>
</evidence>
<comment type="subcellular location">
    <subcellularLocation>
        <location evidence="2">Cytoplasm</location>
        <location evidence="2">Cytosol</location>
    </subcellularLocation>
    <subcellularLocation>
        <location evidence="1">Nucleus</location>
    </subcellularLocation>
</comment>
<dbReference type="PANTHER" id="PTHR10233:SF14">
    <property type="entry name" value="TRANSLATION INITIATION FACTOR EIF-2B SUBUNIT DELTA"/>
    <property type="match status" value="1"/>
</dbReference>
<keyword evidence="4" id="KW-0963">Cytoplasm</keyword>
<evidence type="ECO:0000256" key="11">
    <source>
        <dbReference type="ARBA" id="ARBA00023242"/>
    </source>
</evidence>
<comment type="similarity">
    <text evidence="3 22">Belongs to the eIF-2B alpha/beta/delta subunits family.</text>
</comment>
<keyword evidence="6" id="KW-0597">Phosphoprotein</keyword>
<dbReference type="InterPro" id="IPR015943">
    <property type="entry name" value="WD40/YVTN_repeat-like_dom_sf"/>
</dbReference>
<organism evidence="24 25">
    <name type="scientific">Fukomys damarensis</name>
    <name type="common">Damaraland mole rat</name>
    <name type="synonym">Cryptomys damarensis</name>
    <dbReference type="NCBI Taxonomy" id="885580"/>
    <lineage>
        <taxon>Eukaryota</taxon>
        <taxon>Metazoa</taxon>
        <taxon>Chordata</taxon>
        <taxon>Craniata</taxon>
        <taxon>Vertebrata</taxon>
        <taxon>Euteleostomi</taxon>
        <taxon>Mammalia</taxon>
        <taxon>Eutheria</taxon>
        <taxon>Euarchontoglires</taxon>
        <taxon>Glires</taxon>
        <taxon>Rodentia</taxon>
        <taxon>Hystricomorpha</taxon>
        <taxon>Bathyergidae</taxon>
        <taxon>Fukomys</taxon>
    </lineage>
</organism>
<dbReference type="GO" id="GO:0005829">
    <property type="term" value="C:cytosol"/>
    <property type="evidence" value="ECO:0007669"/>
    <property type="project" value="UniProtKB-SubCell"/>
</dbReference>
<dbReference type="SUPFAM" id="SSF100950">
    <property type="entry name" value="NagB/RpiA/CoA transferase-like"/>
    <property type="match status" value="1"/>
</dbReference>
<feature type="region of interest" description="Disordered" evidence="23">
    <location>
        <begin position="1"/>
        <end position="173"/>
    </location>
</feature>
<comment type="subunit">
    <text evidence="17">Part of the TFIIIC subcomplex TFIIIC2, consisting of six subunits, GTF3C1, GTF3C2, GTF3C3, GTF3C4, GTF3C5 and GTF3C6.</text>
</comment>
<dbReference type="GO" id="GO:0003743">
    <property type="term" value="F:translation initiation factor activity"/>
    <property type="evidence" value="ECO:0007669"/>
    <property type="project" value="UniProtKB-KW"/>
</dbReference>
<dbReference type="FunFam" id="3.40.50.10470:FF:000002">
    <property type="entry name" value="Probable translation initiation factor eIF-2B subunit delta"/>
    <property type="match status" value="1"/>
</dbReference>
<evidence type="ECO:0000256" key="8">
    <source>
        <dbReference type="ARBA" id="ARBA00022737"/>
    </source>
</evidence>
<dbReference type="FunFam" id="2.130.10.10:FF:000311">
    <property type="entry name" value="general transcription factor 3C polypeptide 2"/>
    <property type="match status" value="1"/>
</dbReference>
<dbReference type="PANTHER" id="PTHR10233">
    <property type="entry name" value="TRANSLATION INITIATION FACTOR EIF-2B"/>
    <property type="match status" value="1"/>
</dbReference>
<evidence type="ECO:0000256" key="21">
    <source>
        <dbReference type="PROSITE-ProRule" id="PRU00221"/>
    </source>
</evidence>
<evidence type="ECO:0000256" key="13">
    <source>
        <dbReference type="ARBA" id="ARBA00044147"/>
    </source>
</evidence>
<protein>
    <recommendedName>
        <fullName evidence="18">General transcription factor 3C polypeptide 2</fullName>
    </recommendedName>
    <alternativeName>
        <fullName evidence="19">TF3C-beta</fullName>
    </alternativeName>
    <alternativeName>
        <fullName evidence="20">Transcription factor IIIC subunit beta</fullName>
    </alternativeName>
    <alternativeName>
        <fullName evidence="13">Translation initiation factor eIF2B subunit delta</fullName>
    </alternativeName>
    <alternativeName>
        <fullName evidence="14">eIF2B GDP-GTP exchange factor subunit delta</fullName>
    </alternativeName>
</protein>
<dbReference type="STRING" id="885580.ENSFDAP00000022422"/>
<feature type="compositionally biased region" description="Basic residues" evidence="23">
    <location>
        <begin position="661"/>
        <end position="679"/>
    </location>
</feature>
<feature type="repeat" description="WD" evidence="21">
    <location>
        <begin position="1171"/>
        <end position="1206"/>
    </location>
</feature>
<dbReference type="PROSITE" id="PS50082">
    <property type="entry name" value="WD_REPEATS_2"/>
    <property type="match status" value="1"/>
</dbReference>
<dbReference type="SUPFAM" id="SSF50978">
    <property type="entry name" value="WD40 repeat-like"/>
    <property type="match status" value="1"/>
</dbReference>
<feature type="region of interest" description="Disordered" evidence="23">
    <location>
        <begin position="817"/>
        <end position="857"/>
    </location>
</feature>
<evidence type="ECO:0000256" key="22">
    <source>
        <dbReference type="RuleBase" id="RU003814"/>
    </source>
</evidence>
<evidence type="ECO:0000256" key="2">
    <source>
        <dbReference type="ARBA" id="ARBA00004514"/>
    </source>
</evidence>
<evidence type="ECO:0000256" key="15">
    <source>
        <dbReference type="ARBA" id="ARBA00046432"/>
    </source>
</evidence>
<keyword evidence="7 21" id="KW-0853">WD repeat</keyword>
<feature type="region of interest" description="Disordered" evidence="23">
    <location>
        <begin position="769"/>
        <end position="805"/>
    </location>
</feature>
<keyword evidence="9" id="KW-0648">Protein biosynthesis</keyword>
<evidence type="ECO:0000256" key="10">
    <source>
        <dbReference type="ARBA" id="ARBA00023163"/>
    </source>
</evidence>
<evidence type="ECO:0000256" key="3">
    <source>
        <dbReference type="ARBA" id="ARBA00007251"/>
    </source>
</evidence>
<evidence type="ECO:0000256" key="7">
    <source>
        <dbReference type="ARBA" id="ARBA00022574"/>
    </source>
</evidence>
<dbReference type="Proteomes" id="UP000028990">
    <property type="component" value="Unassembled WGS sequence"/>
</dbReference>
<dbReference type="InterPro" id="IPR000649">
    <property type="entry name" value="IF-2B-related"/>
</dbReference>
<comment type="function">
    <text evidence="12">Acts as a component of the translation initiation factor 2B (eIF2B) complex, which catalyzes the exchange of GDP for GTP on eukaryotic initiation factor 2 (eIF2) gamma subunit. Its guanine nucleotide exchange factor activity is repressed when bound to eIF2 complex phosphorylated on the alpha subunit, thereby limiting the amount of methionyl-initiator methionine tRNA available to the ribosome and consequently global translation is repressed.</text>
</comment>
<feature type="compositionally biased region" description="Basic and acidic residues" evidence="23">
    <location>
        <begin position="96"/>
        <end position="121"/>
    </location>
</feature>
<evidence type="ECO:0000256" key="23">
    <source>
        <dbReference type="SAM" id="MobiDB-lite"/>
    </source>
</evidence>
<dbReference type="GO" id="GO:0005851">
    <property type="term" value="C:eukaryotic translation initiation factor 2B complex"/>
    <property type="evidence" value="ECO:0007669"/>
    <property type="project" value="UniProtKB-ARBA"/>
</dbReference>
<dbReference type="GO" id="GO:0005085">
    <property type="term" value="F:guanyl-nucleotide exchange factor activity"/>
    <property type="evidence" value="ECO:0007669"/>
    <property type="project" value="UniProtKB-ARBA"/>
</dbReference>
<keyword evidence="8" id="KW-0677">Repeat</keyword>
<dbReference type="PROSITE" id="PS00678">
    <property type="entry name" value="WD_REPEATS_1"/>
    <property type="match status" value="1"/>
</dbReference>
<evidence type="ECO:0000256" key="16">
    <source>
        <dbReference type="ARBA" id="ARBA00053668"/>
    </source>
</evidence>
<evidence type="ECO:0000256" key="18">
    <source>
        <dbReference type="ARBA" id="ARBA00069550"/>
    </source>
</evidence>
<feature type="compositionally biased region" description="Polar residues" evidence="23">
    <location>
        <begin position="645"/>
        <end position="658"/>
    </location>
</feature>
<keyword evidence="25" id="KW-1185">Reference proteome</keyword>
<dbReference type="InterPro" id="IPR037171">
    <property type="entry name" value="NagB/RpiA_transferase-like"/>
</dbReference>
<gene>
    <name evidence="24" type="ORF">H920_15241</name>
</gene>
<dbReference type="eggNOG" id="ENOG502RAA6">
    <property type="taxonomic scope" value="Eukaryota"/>
</dbReference>
<evidence type="ECO:0000313" key="24">
    <source>
        <dbReference type="EMBL" id="KFO23340.1"/>
    </source>
</evidence>
<evidence type="ECO:0000256" key="4">
    <source>
        <dbReference type="ARBA" id="ARBA00022490"/>
    </source>
</evidence>
<evidence type="ECO:0000256" key="5">
    <source>
        <dbReference type="ARBA" id="ARBA00022540"/>
    </source>
</evidence>